<evidence type="ECO:0000313" key="2">
    <source>
        <dbReference type="Proteomes" id="UP000820669"/>
    </source>
</evidence>
<organism evidence="1 2">
    <name type="scientific">Pseudonocardia acidicola</name>
    <dbReference type="NCBI Taxonomy" id="2724939"/>
    <lineage>
        <taxon>Bacteria</taxon>
        <taxon>Bacillati</taxon>
        <taxon>Actinomycetota</taxon>
        <taxon>Actinomycetes</taxon>
        <taxon>Pseudonocardiales</taxon>
        <taxon>Pseudonocardiaceae</taxon>
        <taxon>Pseudonocardia</taxon>
    </lineage>
</organism>
<accession>A0ABX1SA61</accession>
<evidence type="ECO:0000313" key="1">
    <source>
        <dbReference type="EMBL" id="NMH97452.1"/>
    </source>
</evidence>
<comment type="caution">
    <text evidence="1">The sequence shown here is derived from an EMBL/GenBank/DDBJ whole genome shotgun (WGS) entry which is preliminary data.</text>
</comment>
<protein>
    <submittedName>
        <fullName evidence="1">Uncharacterized protein</fullName>
    </submittedName>
</protein>
<keyword evidence="2" id="KW-1185">Reference proteome</keyword>
<gene>
    <name evidence="1" type="ORF">HF526_09030</name>
</gene>
<dbReference type="EMBL" id="JAAXLA010000012">
    <property type="protein sequence ID" value="NMH97452.1"/>
    <property type="molecule type" value="Genomic_DNA"/>
</dbReference>
<reference evidence="1 2" key="1">
    <citation type="submission" date="2020-04" db="EMBL/GenBank/DDBJ databases">
        <authorList>
            <person name="Klaysubun C."/>
            <person name="Duangmal K."/>
            <person name="Lipun K."/>
        </authorList>
    </citation>
    <scope>NUCLEOTIDE SEQUENCE [LARGE SCALE GENOMIC DNA]</scope>
    <source>
        <strain evidence="1 2">K10HN5</strain>
    </source>
</reference>
<proteinExistence type="predicted"/>
<sequence length="142" mass="14054">MTRRSYEARVVLAPLGASGSGVARGSAELGLEGVATYQGAGGNGHGLEATAAGADVVVLLAADLTEVDAAYVDRIGTVARLAGCLVAAVVVDDGHGPLTGPGMTSLREAVDMLVVVRSVRLAASFLDVVRGGSAPRPSAQGA</sequence>
<dbReference type="Proteomes" id="UP000820669">
    <property type="component" value="Unassembled WGS sequence"/>
</dbReference>
<name>A0ABX1SA61_9PSEU</name>
<dbReference type="RefSeq" id="WP_169380894.1">
    <property type="nucleotide sequence ID" value="NZ_JAAXLA010000012.1"/>
</dbReference>